<dbReference type="InterPro" id="IPR025302">
    <property type="entry name" value="DrrA1/2-like_C"/>
</dbReference>
<proteinExistence type="inferred from homology"/>
<evidence type="ECO:0000256" key="3">
    <source>
        <dbReference type="ARBA" id="ARBA00022458"/>
    </source>
</evidence>
<protein>
    <submittedName>
        <fullName evidence="7">ATP-binding cassette domain-containing protein</fullName>
    </submittedName>
</protein>
<keyword evidence="5 7" id="KW-0067">ATP-binding</keyword>
<dbReference type="InterPro" id="IPR003439">
    <property type="entry name" value="ABC_transporter-like_ATP-bd"/>
</dbReference>
<dbReference type="AlphaFoldDB" id="A0AAE4Z8N9"/>
<dbReference type="EMBL" id="JAACAK010000070">
    <property type="protein sequence ID" value="NIR75319.1"/>
    <property type="molecule type" value="Genomic_DNA"/>
</dbReference>
<gene>
    <name evidence="7" type="ORF">GWO12_09450</name>
</gene>
<comment type="caution">
    <text evidence="7">The sequence shown here is derived from an EMBL/GenBank/DDBJ whole genome shotgun (WGS) entry which is preliminary data.</text>
</comment>
<sequence length="306" mass="33898">MNSPNGHAVRLQGIRKSYGSKLAVDDFDLEVPRATICGLLGPNGAGKTTTIRILLDIIGADRGSVEVLGGRLTPEVRDRIGYLPEERGLYPKMRVLEHLVFLGAIKGADRQETEARAVAWLDRLELGAWADKRVQDLSRGMQQKVQFIGTVLHEPELLVLDEPFSGLDPLNVDLLKQIVLEERDRGATVLFSTHNMDQAERICERVVMIRQASKVLDGTLKEIKRDAWQEGQRRVLFAGDGDLSFLDDRSLVAGVQDNGTHLAVALADGVEPQELLQRAIRADVVVSRFEVSEPSLHEIFVARARG</sequence>
<evidence type="ECO:0000313" key="8">
    <source>
        <dbReference type="Proteomes" id="UP000702544"/>
    </source>
</evidence>
<evidence type="ECO:0000256" key="1">
    <source>
        <dbReference type="ARBA" id="ARBA00005417"/>
    </source>
</evidence>
<dbReference type="Pfam" id="PF13732">
    <property type="entry name" value="DrrA1-3_C"/>
    <property type="match status" value="1"/>
</dbReference>
<dbReference type="SMART" id="SM00382">
    <property type="entry name" value="AAA"/>
    <property type="match status" value="1"/>
</dbReference>
<keyword evidence="2" id="KW-0813">Transport</keyword>
<dbReference type="GO" id="GO:0016887">
    <property type="term" value="F:ATP hydrolysis activity"/>
    <property type="evidence" value="ECO:0007669"/>
    <property type="project" value="InterPro"/>
</dbReference>
<keyword evidence="3" id="KW-0536">Nodulation</keyword>
<dbReference type="Proteomes" id="UP000702544">
    <property type="component" value="Unassembled WGS sequence"/>
</dbReference>
<dbReference type="PROSITE" id="PS50893">
    <property type="entry name" value="ABC_TRANSPORTER_2"/>
    <property type="match status" value="1"/>
</dbReference>
<dbReference type="InterPro" id="IPR003593">
    <property type="entry name" value="AAA+_ATPase"/>
</dbReference>
<evidence type="ECO:0000313" key="7">
    <source>
        <dbReference type="EMBL" id="NIR75319.1"/>
    </source>
</evidence>
<reference evidence="7 8" key="1">
    <citation type="submission" date="2020-01" db="EMBL/GenBank/DDBJ databases">
        <title>Genomes assembled from Gulf of Kutch pelagic sediment metagenomes.</title>
        <authorList>
            <person name="Chandrashekar M."/>
            <person name="Mahajan M.S."/>
            <person name="Dave K.J."/>
            <person name="Vatsa P."/>
            <person name="Nathani N.M."/>
        </authorList>
    </citation>
    <scope>NUCLEOTIDE SEQUENCE [LARGE SCALE GENOMIC DNA]</scope>
    <source>
        <strain evidence="7">KS3-K002</strain>
    </source>
</reference>
<name>A0AAE4Z8N9_9BACT</name>
<evidence type="ECO:0000256" key="2">
    <source>
        <dbReference type="ARBA" id="ARBA00022448"/>
    </source>
</evidence>
<evidence type="ECO:0000256" key="4">
    <source>
        <dbReference type="ARBA" id="ARBA00022741"/>
    </source>
</evidence>
<comment type="similarity">
    <text evidence="1">Belongs to the ABC transporter superfamily.</text>
</comment>
<keyword evidence="4" id="KW-0547">Nucleotide-binding</keyword>
<dbReference type="Gene3D" id="3.40.50.300">
    <property type="entry name" value="P-loop containing nucleotide triphosphate hydrolases"/>
    <property type="match status" value="1"/>
</dbReference>
<accession>A0AAE4Z8N9</accession>
<dbReference type="GO" id="GO:0005524">
    <property type="term" value="F:ATP binding"/>
    <property type="evidence" value="ECO:0007669"/>
    <property type="project" value="UniProtKB-KW"/>
</dbReference>
<dbReference type="SUPFAM" id="SSF52540">
    <property type="entry name" value="P-loop containing nucleoside triphosphate hydrolases"/>
    <property type="match status" value="1"/>
</dbReference>
<dbReference type="Pfam" id="PF00005">
    <property type="entry name" value="ABC_tran"/>
    <property type="match status" value="1"/>
</dbReference>
<dbReference type="PANTHER" id="PTHR42711:SF5">
    <property type="entry name" value="ABC TRANSPORTER ATP-BINDING PROTEIN NATA"/>
    <property type="match status" value="1"/>
</dbReference>
<dbReference type="InterPro" id="IPR050763">
    <property type="entry name" value="ABC_transporter_ATP-binding"/>
</dbReference>
<evidence type="ECO:0000259" key="6">
    <source>
        <dbReference type="PROSITE" id="PS50893"/>
    </source>
</evidence>
<dbReference type="PANTHER" id="PTHR42711">
    <property type="entry name" value="ABC TRANSPORTER ATP-BINDING PROTEIN"/>
    <property type="match status" value="1"/>
</dbReference>
<feature type="domain" description="ABC transporter" evidence="6">
    <location>
        <begin position="9"/>
        <end position="236"/>
    </location>
</feature>
<organism evidence="7 8">
    <name type="scientific">Candidatus Kutchimonas denitrificans</name>
    <dbReference type="NCBI Taxonomy" id="3056748"/>
    <lineage>
        <taxon>Bacteria</taxon>
        <taxon>Pseudomonadati</taxon>
        <taxon>Gemmatimonadota</taxon>
        <taxon>Gemmatimonadia</taxon>
        <taxon>Candidatus Palauibacterales</taxon>
        <taxon>Candidatus Palauibacteraceae</taxon>
        <taxon>Candidatus Kutchimonas</taxon>
    </lineage>
</organism>
<evidence type="ECO:0000256" key="5">
    <source>
        <dbReference type="ARBA" id="ARBA00022840"/>
    </source>
</evidence>
<dbReference type="InterPro" id="IPR027417">
    <property type="entry name" value="P-loop_NTPase"/>
</dbReference>